<dbReference type="Gene3D" id="3.50.50.60">
    <property type="entry name" value="FAD/NAD(P)-binding domain"/>
    <property type="match status" value="3"/>
</dbReference>
<evidence type="ECO:0000256" key="1">
    <source>
        <dbReference type="ARBA" id="ARBA00004829"/>
    </source>
</evidence>
<evidence type="ECO:0000256" key="3">
    <source>
        <dbReference type="ARBA" id="ARBA00023002"/>
    </source>
</evidence>
<dbReference type="InterPro" id="IPR002937">
    <property type="entry name" value="Amino_oxidase"/>
</dbReference>
<dbReference type="HOGENOM" id="CLU_019722_2_1_0"/>
<dbReference type="GO" id="GO:0016491">
    <property type="term" value="F:oxidoreductase activity"/>
    <property type="evidence" value="ECO:0007669"/>
    <property type="project" value="UniProtKB-KW"/>
</dbReference>
<dbReference type="InParanoid" id="S0ESW4"/>
<evidence type="ECO:0000313" key="6">
    <source>
        <dbReference type="EMBL" id="CCW34100.1"/>
    </source>
</evidence>
<dbReference type="EMBL" id="HF951689">
    <property type="protein sequence ID" value="CCW34100.1"/>
    <property type="molecule type" value="Genomic_DNA"/>
</dbReference>
<dbReference type="InterPro" id="IPR036188">
    <property type="entry name" value="FAD/NAD-bd_sf"/>
</dbReference>
<protein>
    <submittedName>
        <fullName evidence="6">Phytoene desaturase</fullName>
    </submittedName>
</protein>
<dbReference type="AlphaFoldDB" id="S0ESW4"/>
<dbReference type="RefSeq" id="WP_016481664.1">
    <property type="nucleotide sequence ID" value="NC_021487.1"/>
</dbReference>
<dbReference type="STRING" id="454171.CP488_00894"/>
<proteinExistence type="inferred from homology"/>
<dbReference type="KEGG" id="ccz:CCALI_00263"/>
<feature type="domain" description="Amine oxidase" evidence="5">
    <location>
        <begin position="23"/>
        <end position="503"/>
    </location>
</feature>
<dbReference type="Pfam" id="PF01593">
    <property type="entry name" value="Amino_oxidase"/>
    <property type="match status" value="1"/>
</dbReference>
<dbReference type="SUPFAM" id="SSF51905">
    <property type="entry name" value="FAD/NAD(P)-binding domain"/>
    <property type="match status" value="1"/>
</dbReference>
<evidence type="ECO:0000313" key="7">
    <source>
        <dbReference type="Proteomes" id="UP000014227"/>
    </source>
</evidence>
<dbReference type="PANTHER" id="PTHR43734">
    <property type="entry name" value="PHYTOENE DESATURASE"/>
    <property type="match status" value="1"/>
</dbReference>
<name>S0ESW4_CHTCT</name>
<organism evidence="6 7">
    <name type="scientific">Chthonomonas calidirosea (strain DSM 23976 / ICMP 18418 / T49)</name>
    <dbReference type="NCBI Taxonomy" id="1303518"/>
    <lineage>
        <taxon>Bacteria</taxon>
        <taxon>Bacillati</taxon>
        <taxon>Armatimonadota</taxon>
        <taxon>Chthonomonadia</taxon>
        <taxon>Chthonomonadales</taxon>
        <taxon>Chthonomonadaceae</taxon>
        <taxon>Chthonomonas</taxon>
    </lineage>
</organism>
<keyword evidence="7" id="KW-1185">Reference proteome</keyword>
<dbReference type="NCBIfam" id="TIGR02734">
    <property type="entry name" value="crtI_fam"/>
    <property type="match status" value="1"/>
</dbReference>
<sequence length="515" mass="57607">MSQHPSLQKHRSSPSAIIVGAGLGGLAAGIHLARHGWQVTIFEKNRHAGGRMNVLEEAGFRIDMGPTMLMMPEVLHEIFSIGDRDPHDYLPLTKLCPAYRILWPDGTTLDMGVEMNCLVEQVRRIQAADAARVPALLAAMKAKYENARYRFIERSFNSPLDLLHPTTLVGLLKALPLESVYQMVSRYLTNEKLRQAFSFQTLYLGISPYRCPSIYALLPYVEMEFGVWFPIGGTYTLARGLERLFTELGGQIRYCLPVDQIAIQGRAAKGVRTADGCEHLADIVVCNLDLPSAYQKLIPNALRRKYSDGALAQKDYGCSGFLLYLGVKGLSLTHLPHNSIVLSENYNEVLDQIFIQRALPTDPAMHLCVPTHTDPSLAPPDHHVLYILVPCPNTQSNICWETAAPILRDRTIGKLERLGLIPNLHQHIVFERWFTPVDFEKLYGCYAGAAYGGLTPTFFQSAYFRPHSRSEEIENLYFVGASTHPGGGVPIVLTSGKLTAELIRKDYYRQILRTN</sequence>
<dbReference type="PANTHER" id="PTHR43734:SF1">
    <property type="entry name" value="PHYTOENE DESATURASE"/>
    <property type="match status" value="1"/>
</dbReference>
<dbReference type="eggNOG" id="COG1233">
    <property type="taxonomic scope" value="Bacteria"/>
</dbReference>
<reference evidence="7" key="1">
    <citation type="submission" date="2013-03" db="EMBL/GenBank/DDBJ databases">
        <title>Genome sequence of Chthonomonas calidirosea, the first sequenced genome from the Armatimonadetes phylum (formally candidate division OP10).</title>
        <authorList>
            <person name="Lee K.C.Y."/>
            <person name="Morgan X.C."/>
            <person name="Dunfield P.F."/>
            <person name="Tamas I."/>
            <person name="Houghton K.M."/>
            <person name="Vyssotski M."/>
            <person name="Ryan J.L.J."/>
            <person name="Lagutin K."/>
            <person name="McDonald I.R."/>
            <person name="Stott M.B."/>
        </authorList>
    </citation>
    <scope>NUCLEOTIDE SEQUENCE [LARGE SCALE GENOMIC DNA]</scope>
    <source>
        <strain evidence="7">DSM 23976 / ICMP 18418 / T49</strain>
    </source>
</reference>
<evidence type="ECO:0000259" key="5">
    <source>
        <dbReference type="Pfam" id="PF01593"/>
    </source>
</evidence>
<dbReference type="InterPro" id="IPR014105">
    <property type="entry name" value="Carotenoid/retinoid_OxRdtase"/>
</dbReference>
<accession>S0ESW4</accession>
<evidence type="ECO:0000256" key="4">
    <source>
        <dbReference type="RuleBase" id="RU362075"/>
    </source>
</evidence>
<dbReference type="OrthoDB" id="9814556at2"/>
<dbReference type="PATRIC" id="fig|1303518.3.peg.266"/>
<comment type="similarity">
    <text evidence="4">Belongs to the carotenoid/retinoid oxidoreductase family.</text>
</comment>
<keyword evidence="3 4" id="KW-0560">Oxidoreductase</keyword>
<comment type="pathway">
    <text evidence="1 4">Carotenoid biosynthesis.</text>
</comment>
<keyword evidence="2 4" id="KW-0125">Carotenoid biosynthesis</keyword>
<dbReference type="Proteomes" id="UP000014227">
    <property type="component" value="Chromosome I"/>
</dbReference>
<evidence type="ECO:0000256" key="2">
    <source>
        <dbReference type="ARBA" id="ARBA00022746"/>
    </source>
</evidence>
<gene>
    <name evidence="6" type="ORF">CCALI_00263</name>
</gene>
<dbReference type="GO" id="GO:0016117">
    <property type="term" value="P:carotenoid biosynthetic process"/>
    <property type="evidence" value="ECO:0007669"/>
    <property type="project" value="UniProtKB-KW"/>
</dbReference>